<proteinExistence type="predicted"/>
<name>A0ACC6U4D0_9BURK</name>
<protein>
    <submittedName>
        <fullName evidence="1">Uncharacterized protein</fullName>
    </submittedName>
</protein>
<evidence type="ECO:0000313" key="2">
    <source>
        <dbReference type="Proteomes" id="UP001558850"/>
    </source>
</evidence>
<comment type="caution">
    <text evidence="1">The sequence shown here is derived from an EMBL/GenBank/DDBJ whole genome shotgun (WGS) entry which is preliminary data.</text>
</comment>
<accession>A0ACC6U4D0</accession>
<dbReference type="Proteomes" id="UP001558850">
    <property type="component" value="Unassembled WGS sequence"/>
</dbReference>
<keyword evidence="2" id="KW-1185">Reference proteome</keyword>
<reference evidence="1" key="1">
    <citation type="submission" date="2024-07" db="EMBL/GenBank/DDBJ databases">
        <title>A survey of Mimosa microsymbionts across Brazilian biomes reveals a high diversity of Paraburkholderia nodulating endemic species, but also that Cupriavidus is common as a symbiont of widespread species.</title>
        <authorList>
            <person name="Rouws L."/>
            <person name="Barauna A."/>
            <person name="Beukes C."/>
            <person name="Rouws J.R.C."/>
            <person name="De Faria S.M."/>
            <person name="Gross E."/>
            <person name="Bueno Dos Reis Junior F."/>
            <person name="Simon M.F."/>
            <person name="Maluk M."/>
            <person name="Odee D.W."/>
            <person name="Kenicer G."/>
            <person name="Young J.P.W."/>
            <person name="Reis V.M."/>
            <person name="Zilli J."/>
            <person name="James E.K."/>
        </authorList>
    </citation>
    <scope>NUCLEOTIDE SEQUENCE</scope>
    <source>
        <strain evidence="1">EG181B</strain>
    </source>
</reference>
<sequence length="56" mass="6243">MVLSADNKIVFIGCGSHVPLTRHVSIIDMKTLKLVNTIKVGRSAHGIYFYNRAPLF</sequence>
<dbReference type="EMBL" id="JBFRCH010000013">
    <property type="protein sequence ID" value="MEX3934412.1"/>
    <property type="molecule type" value="Genomic_DNA"/>
</dbReference>
<gene>
    <name evidence="1" type="ORF">AB4Y32_21910</name>
</gene>
<evidence type="ECO:0000313" key="1">
    <source>
        <dbReference type="EMBL" id="MEX3934412.1"/>
    </source>
</evidence>
<organism evidence="1 2">
    <name type="scientific">Paraburkholderia phymatum</name>
    <dbReference type="NCBI Taxonomy" id="148447"/>
    <lineage>
        <taxon>Bacteria</taxon>
        <taxon>Pseudomonadati</taxon>
        <taxon>Pseudomonadota</taxon>
        <taxon>Betaproteobacteria</taxon>
        <taxon>Burkholderiales</taxon>
        <taxon>Burkholderiaceae</taxon>
        <taxon>Paraburkholderia</taxon>
    </lineage>
</organism>